<name>A0A3G5ABM0_9VIRU</name>
<proteinExistence type="predicted"/>
<evidence type="ECO:0000313" key="1">
    <source>
        <dbReference type="EMBL" id="AYV84615.1"/>
    </source>
</evidence>
<organism evidence="1">
    <name type="scientific">Hyperionvirus sp</name>
    <dbReference type="NCBI Taxonomy" id="2487770"/>
    <lineage>
        <taxon>Viruses</taxon>
        <taxon>Varidnaviria</taxon>
        <taxon>Bamfordvirae</taxon>
        <taxon>Nucleocytoviricota</taxon>
        <taxon>Megaviricetes</taxon>
        <taxon>Imitervirales</taxon>
        <taxon>Mimiviridae</taxon>
        <taxon>Klosneuvirinae</taxon>
    </lineage>
</organism>
<sequence length="623" mass="71922">MNDAVIDKLIGDIKALISSHKSTLDKFACVDNNAGNKYDICNIVQKIQRVEEPKGGIGDLKDISDIVDYVVLNSEAIEKNFVELKKGNSFISNEKYEAGAHIIDEDIEFKSIATEFVRDNFIHSTHANKIIIEDSYEMFRGAIKLYIAKKRSIYADLDDESILFLYRGGNTLRSILKKVLVSFPERVAEEIVNVHYPSLFKRTDIDFNIVIRPTLKNFDEIYRDIQYLTLYLLNRIRNIYLIKLSEYLDWGSKDLSKMLMSLNSSATVKDAGSKYSGFEFKRVVFADSYYGDFDPNSAPPILAVDKYNKGVFNDYPGSARSDFLIGSTEAANIRIIADLHLYNGESLLPVKDRNLYPKGYEASPFFISYNEKLEFGSKVYLQAFSLLRIKLNFKAYYVKNGQVGLIYLPAEFIDVGITNKNASDTYIWDNIKESITEYSFNDKFKFLSFSFDTYITDIANLLFLVIDRPWKNPKYAKRLDRLMLLYYFDILSKVNRSEIWNKSKPLQQMFDKMKLLIIMIGKCEMVNAARIRTVFGTISTTLRIEQFLKMITDLQQRLDKKECDSPEWKTFINDVNKNIDIFVVLTDNLAKYNDSAGPIIDRGNLKTLTQYGGRRLRFKQLVR</sequence>
<dbReference type="EMBL" id="MK072413">
    <property type="protein sequence ID" value="AYV84615.1"/>
    <property type="molecule type" value="Genomic_DNA"/>
</dbReference>
<accession>A0A3G5ABM0</accession>
<gene>
    <name evidence="1" type="ORF">Hyperionvirus31_5</name>
</gene>
<protein>
    <submittedName>
        <fullName evidence="1">Uncharacterized protein</fullName>
    </submittedName>
</protein>
<reference evidence="1" key="1">
    <citation type="submission" date="2018-10" db="EMBL/GenBank/DDBJ databases">
        <title>Hidden diversity of soil giant viruses.</title>
        <authorList>
            <person name="Schulz F."/>
            <person name="Alteio L."/>
            <person name="Goudeau D."/>
            <person name="Ryan E.M."/>
            <person name="Malmstrom R.R."/>
            <person name="Blanchard J."/>
            <person name="Woyke T."/>
        </authorList>
    </citation>
    <scope>NUCLEOTIDE SEQUENCE</scope>
    <source>
        <strain evidence="1">HYV1</strain>
    </source>
</reference>